<comment type="caution">
    <text evidence="2">The sequence shown here is derived from an EMBL/GenBank/DDBJ whole genome shotgun (WGS) entry which is preliminary data.</text>
</comment>
<keyword evidence="1" id="KW-0812">Transmembrane</keyword>
<keyword evidence="1" id="KW-0472">Membrane</keyword>
<protein>
    <recommendedName>
        <fullName evidence="4">Toxin CptA</fullName>
    </recommendedName>
</protein>
<evidence type="ECO:0008006" key="4">
    <source>
        <dbReference type="Google" id="ProtNLM"/>
    </source>
</evidence>
<feature type="transmembrane region" description="Helical" evidence="1">
    <location>
        <begin position="23"/>
        <end position="44"/>
    </location>
</feature>
<dbReference type="Proteomes" id="UP001515683">
    <property type="component" value="Unassembled WGS sequence"/>
</dbReference>
<proteinExistence type="predicted"/>
<evidence type="ECO:0000313" key="3">
    <source>
        <dbReference type="Proteomes" id="UP001515683"/>
    </source>
</evidence>
<name>A0ABX0RFZ7_9GAMM</name>
<reference evidence="2 3" key="1">
    <citation type="journal article" date="2019" name="bioRxiv">
        <title>Bacteria contribute to plant secondary compound degradation in a generalist herbivore system.</title>
        <authorList>
            <person name="Francoeur C.B."/>
            <person name="Khadempour L."/>
            <person name="Moreira-Soto R.D."/>
            <person name="Gotting K."/>
            <person name="Book A.J."/>
            <person name="Pinto-Tomas A.A."/>
            <person name="Keefover-Ring K."/>
            <person name="Currie C.R."/>
        </authorList>
    </citation>
    <scope>NUCLEOTIDE SEQUENCE [LARGE SCALE GENOMIC DNA]</scope>
    <source>
        <strain evidence="2">Acro-835</strain>
    </source>
</reference>
<dbReference type="EMBL" id="VWXF01000007">
    <property type="protein sequence ID" value="NIF23186.1"/>
    <property type="molecule type" value="Genomic_DNA"/>
</dbReference>
<dbReference type="Pfam" id="PF07254">
    <property type="entry name" value="Cpta_toxin"/>
    <property type="match status" value="1"/>
</dbReference>
<sequence>MAHVAQWQCNLRLSRRAAWLQRLLFSSLLCSIMAAACSSFWWLLLIPPVIYEGYICSRHRQQYCGILAREDHLYWRWQYKRWQIIHPPRWLPWAVLLQLQNENGKTLRFWLHEDAMTPRDWRTLRAACFSDEL</sequence>
<evidence type="ECO:0000313" key="2">
    <source>
        <dbReference type="EMBL" id="NIF23186.1"/>
    </source>
</evidence>
<keyword evidence="1" id="KW-1133">Transmembrane helix</keyword>
<evidence type="ECO:0000256" key="1">
    <source>
        <dbReference type="SAM" id="Phobius"/>
    </source>
</evidence>
<organism evidence="2 3">
    <name type="scientific">Candidatus Pantoea multigeneris</name>
    <dbReference type="NCBI Taxonomy" id="2608357"/>
    <lineage>
        <taxon>Bacteria</taxon>
        <taxon>Pseudomonadati</taxon>
        <taxon>Pseudomonadota</taxon>
        <taxon>Gammaproteobacteria</taxon>
        <taxon>Enterobacterales</taxon>
        <taxon>Erwiniaceae</taxon>
        <taxon>Pantoea</taxon>
    </lineage>
</organism>
<gene>
    <name evidence="2" type="ORF">F3J40_16495</name>
</gene>
<keyword evidence="3" id="KW-1185">Reference proteome</keyword>
<dbReference type="InterPro" id="IPR009883">
    <property type="entry name" value="YgfX"/>
</dbReference>
<accession>A0ABX0RFZ7</accession>